<dbReference type="InterPro" id="IPR007801">
    <property type="entry name" value="MbnB/TglH/ChrH"/>
</dbReference>
<evidence type="ECO:0000313" key="2">
    <source>
        <dbReference type="EMBL" id="PWV64675.1"/>
    </source>
</evidence>
<keyword evidence="3" id="KW-1185">Reference proteome</keyword>
<evidence type="ECO:0000313" key="3">
    <source>
        <dbReference type="Proteomes" id="UP000246569"/>
    </source>
</evidence>
<proteinExistence type="inferred from homology"/>
<dbReference type="OrthoDB" id="9763101at2"/>
<dbReference type="Proteomes" id="UP000246569">
    <property type="component" value="Unassembled WGS sequence"/>
</dbReference>
<name>A0A317MYI0_9GAMM</name>
<dbReference type="EMBL" id="QGTJ01000002">
    <property type="protein sequence ID" value="PWV64675.1"/>
    <property type="molecule type" value="Genomic_DNA"/>
</dbReference>
<dbReference type="PANTHER" id="PTHR42194:SF1">
    <property type="entry name" value="UPF0276 PROTEIN HI_1600"/>
    <property type="match status" value="1"/>
</dbReference>
<dbReference type="AlphaFoldDB" id="A0A317MYI0"/>
<dbReference type="PANTHER" id="PTHR42194">
    <property type="entry name" value="UPF0276 PROTEIN HI_1600"/>
    <property type="match status" value="1"/>
</dbReference>
<dbReference type="Gene3D" id="3.20.20.150">
    <property type="entry name" value="Divalent-metal-dependent TIM barrel enzymes"/>
    <property type="match status" value="1"/>
</dbReference>
<dbReference type="Pfam" id="PF05114">
    <property type="entry name" value="MbnB_TglH_ChrH"/>
    <property type="match status" value="1"/>
</dbReference>
<dbReference type="HAMAP" id="MF_00697">
    <property type="entry name" value="UPF0276"/>
    <property type="match status" value="1"/>
</dbReference>
<comment type="caution">
    <text evidence="2">The sequence shown here is derived from an EMBL/GenBank/DDBJ whole genome shotgun (WGS) entry which is preliminary data.</text>
</comment>
<dbReference type="RefSeq" id="WP_110017312.1">
    <property type="nucleotide sequence ID" value="NZ_QGTJ01000002.1"/>
</dbReference>
<comment type="similarity">
    <text evidence="1">Belongs to the UPF0276 family.</text>
</comment>
<gene>
    <name evidence="2" type="ORF">C7443_102327</name>
</gene>
<protein>
    <recommendedName>
        <fullName evidence="1">UPF0276 protein C7443_102327</fullName>
    </recommendedName>
</protein>
<organism evidence="2 3">
    <name type="scientific">Plasticicumulans acidivorans</name>
    <dbReference type="NCBI Taxonomy" id="886464"/>
    <lineage>
        <taxon>Bacteria</taxon>
        <taxon>Pseudomonadati</taxon>
        <taxon>Pseudomonadota</taxon>
        <taxon>Gammaproteobacteria</taxon>
        <taxon>Candidatus Competibacteraceae</taxon>
        <taxon>Plasticicumulans</taxon>
    </lineage>
</organism>
<dbReference type="NCBIfam" id="NF003818">
    <property type="entry name" value="PRK05409.1"/>
    <property type="match status" value="1"/>
</dbReference>
<evidence type="ECO:0000256" key="1">
    <source>
        <dbReference type="HAMAP-Rule" id="MF_00697"/>
    </source>
</evidence>
<sequence>MALNGFGLGLRAEHYLDILATRPAVDWFEALTENYLVPGGKPLHFLERVREHYPLVLHGVSLSIGSTQPLDRDYLHALRALCKHIEPEWVSDHLCWTGTAGLNLHDLLPLPYTEEAVAHVAARVRQVQDVLGRRILLENVSSYAEFAAAPLREWEFLSAVAEAADCDILLDINNIYVSARNHGFDPLAYLDGVPAARVRQHHLAGHTDLGDLVIDTHDAAVCDPVWALYAAAVRRFGPVPTMIERDGNIPPLAELLDELDLARRIAGAELAEAA</sequence>
<reference evidence="2 3" key="1">
    <citation type="submission" date="2018-05" db="EMBL/GenBank/DDBJ databases">
        <title>Genomic Encyclopedia of Type Strains, Phase IV (KMG-IV): sequencing the most valuable type-strain genomes for metagenomic binning, comparative biology and taxonomic classification.</title>
        <authorList>
            <person name="Goeker M."/>
        </authorList>
    </citation>
    <scope>NUCLEOTIDE SEQUENCE [LARGE SCALE GENOMIC DNA]</scope>
    <source>
        <strain evidence="2 3">DSM 23606</strain>
    </source>
</reference>
<accession>A0A317MYI0</accession>